<evidence type="ECO:0000313" key="2">
    <source>
        <dbReference type="EMBL" id="KAF2462408.1"/>
    </source>
</evidence>
<name>A0A6A6PEJ8_9PEZI</name>
<evidence type="ECO:0000313" key="3">
    <source>
        <dbReference type="Proteomes" id="UP000799766"/>
    </source>
</evidence>
<gene>
    <name evidence="2" type="ORF">BDY21DRAFT_13885</name>
</gene>
<dbReference type="AlphaFoldDB" id="A0A6A6PEJ8"/>
<feature type="region of interest" description="Disordered" evidence="1">
    <location>
        <begin position="1"/>
        <end position="28"/>
    </location>
</feature>
<accession>A0A6A6PEJ8</accession>
<dbReference type="Proteomes" id="UP000799766">
    <property type="component" value="Unassembled WGS sequence"/>
</dbReference>
<protein>
    <submittedName>
        <fullName evidence="2">Uncharacterized protein</fullName>
    </submittedName>
</protein>
<sequence>MSSNPDKLRKFVGKAFGGSPGKSKGKEPVIVESPKTVLITNTKDRYGRALAKTFIHHGWNPIGIHVTLLSDKEYQDNHPWNTGKVENDGINEYYINMQESKIASQFDENFQNVKDELQDKGGVHAVIFCPPSTYPKLHLPYLNLACHGHA</sequence>
<reference evidence="2" key="1">
    <citation type="journal article" date="2020" name="Stud. Mycol.">
        <title>101 Dothideomycetes genomes: a test case for predicting lifestyles and emergence of pathogens.</title>
        <authorList>
            <person name="Haridas S."/>
            <person name="Albert R."/>
            <person name="Binder M."/>
            <person name="Bloem J."/>
            <person name="Labutti K."/>
            <person name="Salamov A."/>
            <person name="Andreopoulos B."/>
            <person name="Baker S."/>
            <person name="Barry K."/>
            <person name="Bills G."/>
            <person name="Bluhm B."/>
            <person name="Cannon C."/>
            <person name="Castanera R."/>
            <person name="Culley D."/>
            <person name="Daum C."/>
            <person name="Ezra D."/>
            <person name="Gonzalez J."/>
            <person name="Henrissat B."/>
            <person name="Kuo A."/>
            <person name="Liang C."/>
            <person name="Lipzen A."/>
            <person name="Lutzoni F."/>
            <person name="Magnuson J."/>
            <person name="Mondo S."/>
            <person name="Nolan M."/>
            <person name="Ohm R."/>
            <person name="Pangilinan J."/>
            <person name="Park H.-J."/>
            <person name="Ramirez L."/>
            <person name="Alfaro M."/>
            <person name="Sun H."/>
            <person name="Tritt A."/>
            <person name="Yoshinaga Y."/>
            <person name="Zwiers L.-H."/>
            <person name="Turgeon B."/>
            <person name="Goodwin S."/>
            <person name="Spatafora J."/>
            <person name="Crous P."/>
            <person name="Grigoriev I."/>
        </authorList>
    </citation>
    <scope>NUCLEOTIDE SEQUENCE</scope>
    <source>
        <strain evidence="2">ATCC 16933</strain>
    </source>
</reference>
<organism evidence="2 3">
    <name type="scientific">Lineolata rhizophorae</name>
    <dbReference type="NCBI Taxonomy" id="578093"/>
    <lineage>
        <taxon>Eukaryota</taxon>
        <taxon>Fungi</taxon>
        <taxon>Dikarya</taxon>
        <taxon>Ascomycota</taxon>
        <taxon>Pezizomycotina</taxon>
        <taxon>Dothideomycetes</taxon>
        <taxon>Dothideomycetes incertae sedis</taxon>
        <taxon>Lineolatales</taxon>
        <taxon>Lineolataceae</taxon>
        <taxon>Lineolata</taxon>
    </lineage>
</organism>
<dbReference type="EMBL" id="MU001670">
    <property type="protein sequence ID" value="KAF2462408.1"/>
    <property type="molecule type" value="Genomic_DNA"/>
</dbReference>
<proteinExistence type="predicted"/>
<keyword evidence="3" id="KW-1185">Reference proteome</keyword>
<evidence type="ECO:0000256" key="1">
    <source>
        <dbReference type="SAM" id="MobiDB-lite"/>
    </source>
</evidence>